<dbReference type="RefSeq" id="XP_065651469.1">
    <property type="nucleotide sequence ID" value="XM_065795397.1"/>
</dbReference>
<keyword evidence="1" id="KW-1185">Reference proteome</keyword>
<name>A0ABM4BQQ8_HYDVU</name>
<sequence>MHLVCLGVVRRLLHFLKGASIDIFDGWLLSVHQNIISEQLLKFNGRLPSDFVRQPRSISELNWWKATELRSFLLYTGLVALKGVLIKQSYKHFLSLSLAIRMLCEKNTIKHNSNIESARQLLNCFVKNSKEHYGSSFNVYNVHGLLHIADDVEYFQCSLDEISAFQFENCLCQIKRLIRGKHNPVMQIVLRLSELEDTPSLKEESISKIRVGAKDSCFLVCNDVVFVTVICQDGGFQCGFYPKSALEYFFTHFVDSRNLDIYRIKVNACPIKCIIQRTDLVRKCVCLPYRNSYVIIPLTQDM</sequence>
<organism evidence="1 3">
    <name type="scientific">Hydra vulgaris</name>
    <name type="common">Hydra</name>
    <name type="synonym">Hydra attenuata</name>
    <dbReference type="NCBI Taxonomy" id="6087"/>
    <lineage>
        <taxon>Eukaryota</taxon>
        <taxon>Metazoa</taxon>
        <taxon>Cnidaria</taxon>
        <taxon>Hydrozoa</taxon>
        <taxon>Hydroidolina</taxon>
        <taxon>Anthoathecata</taxon>
        <taxon>Aplanulata</taxon>
        <taxon>Hydridae</taxon>
        <taxon>Hydra</taxon>
    </lineage>
</organism>
<protein>
    <submittedName>
        <fullName evidence="2 3">Uncharacterized protein LOC136079553</fullName>
    </submittedName>
</protein>
<dbReference type="RefSeq" id="XP_065651470.1">
    <property type="nucleotide sequence ID" value="XM_065795398.1"/>
</dbReference>
<proteinExistence type="predicted"/>
<evidence type="ECO:0000313" key="2">
    <source>
        <dbReference type="RefSeq" id="XP_065651469.1"/>
    </source>
</evidence>
<dbReference type="PANTHER" id="PTHR33053">
    <property type="entry name" value="PROTEIN, PUTATIVE-RELATED"/>
    <property type="match status" value="1"/>
</dbReference>
<dbReference type="GeneID" id="136079553"/>
<gene>
    <name evidence="2 3" type="primary">LOC136079553</name>
</gene>
<reference evidence="2 3" key="1">
    <citation type="submission" date="2025-05" db="UniProtKB">
        <authorList>
            <consortium name="RefSeq"/>
        </authorList>
    </citation>
    <scope>IDENTIFICATION</scope>
</reference>
<accession>A0ABM4BQQ8</accession>
<dbReference type="Proteomes" id="UP001652625">
    <property type="component" value="Chromosome 04"/>
</dbReference>
<evidence type="ECO:0000313" key="3">
    <source>
        <dbReference type="RefSeq" id="XP_065651470.1"/>
    </source>
</evidence>
<evidence type="ECO:0000313" key="1">
    <source>
        <dbReference type="Proteomes" id="UP001652625"/>
    </source>
</evidence>